<evidence type="ECO:0008006" key="6">
    <source>
        <dbReference type="Google" id="ProtNLM"/>
    </source>
</evidence>
<feature type="chain" id="PRO_5040922750" description="Mid2 domain-containing protein" evidence="3">
    <location>
        <begin position="20"/>
        <end position="171"/>
    </location>
</feature>
<comment type="caution">
    <text evidence="4">The sequence shown here is derived from an EMBL/GenBank/DDBJ whole genome shotgun (WGS) entry which is preliminary data.</text>
</comment>
<feature type="region of interest" description="Disordered" evidence="1">
    <location>
        <begin position="127"/>
        <end position="171"/>
    </location>
</feature>
<evidence type="ECO:0000256" key="3">
    <source>
        <dbReference type="SAM" id="SignalP"/>
    </source>
</evidence>
<dbReference type="Proteomes" id="UP001148786">
    <property type="component" value="Unassembled WGS sequence"/>
</dbReference>
<feature type="region of interest" description="Disordered" evidence="1">
    <location>
        <begin position="20"/>
        <end position="51"/>
    </location>
</feature>
<keyword evidence="3" id="KW-0732">Signal</keyword>
<keyword evidence="5" id="KW-1185">Reference proteome</keyword>
<feature type="compositionally biased region" description="Basic and acidic residues" evidence="1">
    <location>
        <begin position="151"/>
        <end position="162"/>
    </location>
</feature>
<organism evidence="4 5">
    <name type="scientific">Agrocybe chaxingu</name>
    <dbReference type="NCBI Taxonomy" id="84603"/>
    <lineage>
        <taxon>Eukaryota</taxon>
        <taxon>Fungi</taxon>
        <taxon>Dikarya</taxon>
        <taxon>Basidiomycota</taxon>
        <taxon>Agaricomycotina</taxon>
        <taxon>Agaricomycetes</taxon>
        <taxon>Agaricomycetidae</taxon>
        <taxon>Agaricales</taxon>
        <taxon>Agaricineae</taxon>
        <taxon>Strophariaceae</taxon>
        <taxon>Agrocybe</taxon>
    </lineage>
</organism>
<sequence length="171" mass="18183">MTETFLLGLTLSIISAAYAKGGGKGSSSSGKSSSSSSSSKASPQSASAGSGSNVIVYSSGFSTRCVDSLTSQTVSCPPNVRAAATRRRTILTVIVFFSMVGGFLVIIAAICLWKRYRIRRTPTKQPTLLPIEPTPEQKNYQQLVDQPSGDDITRVDKSRPITDEPVTTDTK</sequence>
<evidence type="ECO:0000256" key="2">
    <source>
        <dbReference type="SAM" id="Phobius"/>
    </source>
</evidence>
<proteinExistence type="predicted"/>
<evidence type="ECO:0000256" key="1">
    <source>
        <dbReference type="SAM" id="MobiDB-lite"/>
    </source>
</evidence>
<keyword evidence="2" id="KW-0812">Transmembrane</keyword>
<keyword evidence="2" id="KW-1133">Transmembrane helix</keyword>
<feature type="compositionally biased region" description="Polar residues" evidence="1">
    <location>
        <begin position="136"/>
        <end position="145"/>
    </location>
</feature>
<reference evidence="4" key="1">
    <citation type="submission" date="2022-07" db="EMBL/GenBank/DDBJ databases">
        <title>Genome Sequence of Agrocybe chaxingu.</title>
        <authorList>
            <person name="Buettner E."/>
        </authorList>
    </citation>
    <scope>NUCLEOTIDE SEQUENCE</scope>
    <source>
        <strain evidence="4">MP-N11</strain>
    </source>
</reference>
<protein>
    <recommendedName>
        <fullName evidence="6">Mid2 domain-containing protein</fullName>
    </recommendedName>
</protein>
<dbReference type="EMBL" id="JANKHO010000669">
    <property type="protein sequence ID" value="KAJ3507342.1"/>
    <property type="molecule type" value="Genomic_DNA"/>
</dbReference>
<feature type="compositionally biased region" description="Low complexity" evidence="1">
    <location>
        <begin position="26"/>
        <end position="51"/>
    </location>
</feature>
<keyword evidence="2" id="KW-0472">Membrane</keyword>
<dbReference type="AlphaFoldDB" id="A0A9W8JYF8"/>
<name>A0A9W8JYF8_9AGAR</name>
<gene>
    <name evidence="4" type="ORF">NLJ89_g6361</name>
</gene>
<accession>A0A9W8JYF8</accession>
<feature type="signal peptide" evidence="3">
    <location>
        <begin position="1"/>
        <end position="19"/>
    </location>
</feature>
<evidence type="ECO:0000313" key="5">
    <source>
        <dbReference type="Proteomes" id="UP001148786"/>
    </source>
</evidence>
<evidence type="ECO:0000313" key="4">
    <source>
        <dbReference type="EMBL" id="KAJ3507342.1"/>
    </source>
</evidence>
<feature type="transmembrane region" description="Helical" evidence="2">
    <location>
        <begin position="90"/>
        <end position="113"/>
    </location>
</feature>
<dbReference type="OrthoDB" id="10453950at2759"/>